<dbReference type="OrthoDB" id="3298580at2"/>
<dbReference type="Proteomes" id="UP000294927">
    <property type="component" value="Unassembled WGS sequence"/>
</dbReference>
<evidence type="ECO:0000313" key="1">
    <source>
        <dbReference type="EMBL" id="TDV47902.1"/>
    </source>
</evidence>
<dbReference type="PROSITE" id="PS51318">
    <property type="entry name" value="TAT"/>
    <property type="match status" value="1"/>
</dbReference>
<protein>
    <submittedName>
        <fullName evidence="1">Uncharacterized protein</fullName>
    </submittedName>
</protein>
<gene>
    <name evidence="1" type="ORF">CLV71_109137</name>
</gene>
<organism evidence="1 2">
    <name type="scientific">Actinophytocola oryzae</name>
    <dbReference type="NCBI Taxonomy" id="502181"/>
    <lineage>
        <taxon>Bacteria</taxon>
        <taxon>Bacillati</taxon>
        <taxon>Actinomycetota</taxon>
        <taxon>Actinomycetes</taxon>
        <taxon>Pseudonocardiales</taxon>
        <taxon>Pseudonocardiaceae</taxon>
    </lineage>
</organism>
<sequence length="98" mass="9916">MVQHSDPAAGEPGTVSRRRLIVTGATLAAAGVAAGAAAAIPLSAAESAEGVPGDTPQVPVMVHLRSAKDGTFDVFHGTERVVVEDRAFAARLTDAVRA</sequence>
<proteinExistence type="predicted"/>
<dbReference type="InterPro" id="IPR006311">
    <property type="entry name" value="TAT_signal"/>
</dbReference>
<evidence type="ECO:0000313" key="2">
    <source>
        <dbReference type="Proteomes" id="UP000294927"/>
    </source>
</evidence>
<keyword evidence="2" id="KW-1185">Reference proteome</keyword>
<dbReference type="EMBL" id="SOCP01000009">
    <property type="protein sequence ID" value="TDV47902.1"/>
    <property type="molecule type" value="Genomic_DNA"/>
</dbReference>
<dbReference type="RefSeq" id="WP_133905188.1">
    <property type="nucleotide sequence ID" value="NZ_SOCP01000009.1"/>
</dbReference>
<comment type="caution">
    <text evidence="1">The sequence shown here is derived from an EMBL/GenBank/DDBJ whole genome shotgun (WGS) entry which is preliminary data.</text>
</comment>
<reference evidence="1 2" key="1">
    <citation type="submission" date="2019-03" db="EMBL/GenBank/DDBJ databases">
        <title>Genomic Encyclopedia of Archaeal and Bacterial Type Strains, Phase II (KMG-II): from individual species to whole genera.</title>
        <authorList>
            <person name="Goeker M."/>
        </authorList>
    </citation>
    <scope>NUCLEOTIDE SEQUENCE [LARGE SCALE GENOMIC DNA]</scope>
    <source>
        <strain evidence="1 2">DSM 45499</strain>
    </source>
</reference>
<accession>A0A4R7VFB4</accession>
<name>A0A4R7VFB4_9PSEU</name>
<dbReference type="AlphaFoldDB" id="A0A4R7VFB4"/>